<proteinExistence type="predicted"/>
<dbReference type="Gene3D" id="6.10.250.3440">
    <property type="match status" value="1"/>
</dbReference>
<sequence>MNRSVGIARSSALRNRITFNSKRSLSQAPDDGKGDRLTNILMRAIDSRPRPRPKLSEEEAAKNYEIGRNYVIGRFKQHNEIHHDIACKIRLKEHAIRMMPRNTDEKLGYLRKEALEIDTSDEAYPPMWRSIPLDTPPIEDYNVSDYLQKDDD</sequence>
<protein>
    <submittedName>
        <fullName evidence="2">Uncharacterized protein</fullName>
    </submittedName>
</protein>
<dbReference type="EMBL" id="BLLK01000069">
    <property type="protein sequence ID" value="GFH60689.1"/>
    <property type="molecule type" value="Genomic_DNA"/>
</dbReference>
<gene>
    <name evidence="2" type="ORF">CTEN210_17165</name>
</gene>
<dbReference type="Proteomes" id="UP001054902">
    <property type="component" value="Unassembled WGS sequence"/>
</dbReference>
<keyword evidence="3" id="KW-1185">Reference proteome</keyword>
<organism evidence="2 3">
    <name type="scientific">Chaetoceros tenuissimus</name>
    <dbReference type="NCBI Taxonomy" id="426638"/>
    <lineage>
        <taxon>Eukaryota</taxon>
        <taxon>Sar</taxon>
        <taxon>Stramenopiles</taxon>
        <taxon>Ochrophyta</taxon>
        <taxon>Bacillariophyta</taxon>
        <taxon>Coscinodiscophyceae</taxon>
        <taxon>Chaetocerotophycidae</taxon>
        <taxon>Chaetocerotales</taxon>
        <taxon>Chaetocerotaceae</taxon>
        <taxon>Chaetoceros</taxon>
    </lineage>
</organism>
<name>A0AAD3DDK0_9STRA</name>
<dbReference type="AlphaFoldDB" id="A0AAD3DDK0"/>
<accession>A0AAD3DDK0</accession>
<evidence type="ECO:0000313" key="3">
    <source>
        <dbReference type="Proteomes" id="UP001054902"/>
    </source>
</evidence>
<reference evidence="2 3" key="1">
    <citation type="journal article" date="2021" name="Sci. Rep.">
        <title>The genome of the diatom Chaetoceros tenuissimus carries an ancient integrated fragment of an extant virus.</title>
        <authorList>
            <person name="Hongo Y."/>
            <person name="Kimura K."/>
            <person name="Takaki Y."/>
            <person name="Yoshida Y."/>
            <person name="Baba S."/>
            <person name="Kobayashi G."/>
            <person name="Nagasaki K."/>
            <person name="Hano T."/>
            <person name="Tomaru Y."/>
        </authorList>
    </citation>
    <scope>NUCLEOTIDE SEQUENCE [LARGE SCALE GENOMIC DNA]</scope>
    <source>
        <strain evidence="2 3">NIES-3715</strain>
    </source>
</reference>
<evidence type="ECO:0000313" key="2">
    <source>
        <dbReference type="EMBL" id="GFH60689.1"/>
    </source>
</evidence>
<comment type="caution">
    <text evidence="2">The sequence shown here is derived from an EMBL/GenBank/DDBJ whole genome shotgun (WGS) entry which is preliminary data.</text>
</comment>
<feature type="region of interest" description="Disordered" evidence="1">
    <location>
        <begin position="126"/>
        <end position="152"/>
    </location>
</feature>
<evidence type="ECO:0000256" key="1">
    <source>
        <dbReference type="SAM" id="MobiDB-lite"/>
    </source>
</evidence>